<protein>
    <recommendedName>
        <fullName evidence="1">ADP ribosyltransferase domain-containing protein</fullName>
    </recommendedName>
</protein>
<reference evidence="2 3" key="1">
    <citation type="submission" date="2018-05" db="EMBL/GenBank/DDBJ databases">
        <title>Polaribacter aquimarinus sp. nov., isolated from sediment in a sediment of sea.</title>
        <authorList>
            <person name="Lu D."/>
        </authorList>
    </citation>
    <scope>NUCLEOTIDE SEQUENCE [LARGE SCALE GENOMIC DNA]</scope>
    <source>
        <strain evidence="2 3">ZY113</strain>
    </source>
</reference>
<dbReference type="SUPFAM" id="SSF56399">
    <property type="entry name" value="ADP-ribosylation"/>
    <property type="match status" value="1"/>
</dbReference>
<accession>A0A2U2J6T6</accession>
<dbReference type="GO" id="GO:0005576">
    <property type="term" value="C:extracellular region"/>
    <property type="evidence" value="ECO:0007669"/>
    <property type="project" value="InterPro"/>
</dbReference>
<dbReference type="PROSITE" id="PS51996">
    <property type="entry name" value="TR_MART"/>
    <property type="match status" value="1"/>
</dbReference>
<gene>
    <name evidence="2" type="ORF">DIS07_14735</name>
</gene>
<proteinExistence type="predicted"/>
<dbReference type="Gene3D" id="3.90.176.10">
    <property type="entry name" value="Toxin ADP-ribosyltransferase, Chain A, domain 1"/>
    <property type="match status" value="1"/>
</dbReference>
<dbReference type="AlphaFoldDB" id="A0A2U2J6T6"/>
<keyword evidence="3" id="KW-1185">Reference proteome</keyword>
<dbReference type="Pfam" id="PF03496">
    <property type="entry name" value="ADPrib_exo_Tox"/>
    <property type="match status" value="1"/>
</dbReference>
<dbReference type="InterPro" id="IPR003540">
    <property type="entry name" value="ADP-ribosyltransferase"/>
</dbReference>
<dbReference type="OrthoDB" id="4336409at2"/>
<feature type="domain" description="ADP ribosyltransferase" evidence="1">
    <location>
        <begin position="35"/>
        <end position="187"/>
    </location>
</feature>
<dbReference type="RefSeq" id="WP_109406040.1">
    <property type="nucleotide sequence ID" value="NZ_QFFG01000008.1"/>
</dbReference>
<name>A0A2U2J6T6_9FLAO</name>
<organism evidence="2 3">
    <name type="scientific">Polaribacter aquimarinus</name>
    <dbReference type="NCBI Taxonomy" id="2100726"/>
    <lineage>
        <taxon>Bacteria</taxon>
        <taxon>Pseudomonadati</taxon>
        <taxon>Bacteroidota</taxon>
        <taxon>Flavobacteriia</taxon>
        <taxon>Flavobacteriales</taxon>
        <taxon>Flavobacteriaceae</taxon>
    </lineage>
</organism>
<dbReference type="Proteomes" id="UP000245670">
    <property type="component" value="Unassembled WGS sequence"/>
</dbReference>
<dbReference type="EMBL" id="QFFG01000008">
    <property type="protein sequence ID" value="PWG04044.1"/>
    <property type="molecule type" value="Genomic_DNA"/>
</dbReference>
<comment type="caution">
    <text evidence="2">The sequence shown here is derived from an EMBL/GenBank/DDBJ whole genome shotgun (WGS) entry which is preliminary data.</text>
</comment>
<evidence type="ECO:0000313" key="2">
    <source>
        <dbReference type="EMBL" id="PWG04044.1"/>
    </source>
</evidence>
<evidence type="ECO:0000259" key="1">
    <source>
        <dbReference type="Pfam" id="PF03496"/>
    </source>
</evidence>
<evidence type="ECO:0000313" key="3">
    <source>
        <dbReference type="Proteomes" id="UP000245670"/>
    </source>
</evidence>
<sequence length="208" mass="23976">MGEINETILSSECLKVKTYRDNTLLGYLEKNIQRINYKKFKLTEIEAKLINSYTGQNSSWINSELRSIGHNICNCKIQVQNLINSGLNKLPSFNKNTVYRFEPNYINGTLTSKKWFRKKIGKIIKAPFFLSTTKDKDWGNSEVVLKINTSVNSLGKDLSEIGINSSEKEVLFKTNSLFKIIDVNENFVELNEIENITNTSIFWNIMKE</sequence>